<feature type="domain" description="TauD/TfdA-like" evidence="2">
    <location>
        <begin position="88"/>
        <end position="268"/>
    </location>
</feature>
<dbReference type="Proteomes" id="UP000664132">
    <property type="component" value="Unassembled WGS sequence"/>
</dbReference>
<accession>A0A8H7WIC0</accession>
<dbReference type="Gene3D" id="3.60.130.10">
    <property type="entry name" value="Clavaminate synthase-like"/>
    <property type="match status" value="1"/>
</dbReference>
<organism evidence="3 4">
    <name type="scientific">Cadophora malorum</name>
    <dbReference type="NCBI Taxonomy" id="108018"/>
    <lineage>
        <taxon>Eukaryota</taxon>
        <taxon>Fungi</taxon>
        <taxon>Dikarya</taxon>
        <taxon>Ascomycota</taxon>
        <taxon>Pezizomycotina</taxon>
        <taxon>Leotiomycetes</taxon>
        <taxon>Helotiales</taxon>
        <taxon>Ploettnerulaceae</taxon>
        <taxon>Cadophora</taxon>
    </lineage>
</organism>
<dbReference type="InterPro" id="IPR003819">
    <property type="entry name" value="TauD/TfdA-like"/>
</dbReference>
<dbReference type="PANTHER" id="PTHR10696:SF54">
    <property type="entry name" value="FAMILY OXIDOREDUCTASE, PUTATIVE (AFU_ORTHOLOGUE AFUA_4G13850)-RELATED"/>
    <property type="match status" value="1"/>
</dbReference>
<keyword evidence="1" id="KW-0560">Oxidoreductase</keyword>
<evidence type="ECO:0000313" key="4">
    <source>
        <dbReference type="Proteomes" id="UP000664132"/>
    </source>
</evidence>
<dbReference type="InterPro" id="IPR042098">
    <property type="entry name" value="TauD-like_sf"/>
</dbReference>
<dbReference type="OrthoDB" id="272271at2759"/>
<comment type="caution">
    <text evidence="3">The sequence shown here is derived from an EMBL/GenBank/DDBJ whole genome shotgun (WGS) entry which is preliminary data.</text>
</comment>
<sequence length="313" mass="35730">MSQTQTQTQPDISYHPDFQKYQLRSDKIKALNPSIEKLHGSFPSQMKGELVWEGKDYTDEKQWTLVLTEDHLAEIDDALKAFKDLSQTAVAGNIGAPAYSTDKQVFHTDAGDIVSLFSLNVTAKGGESKLASSWRVYNEVAKTRPDIIKTLSEDWVFDGYGNPEKPYTTKPLLYHTPAKVGSPERVITQYALRDFTGFLNIPRTPGISPITEAQAEALDALHFLAEKFSLTLDFQKGDVQYLNNLSIFHARDEFTDEPGKERHWLRLWLRDPELAWETPEQLKPRWDELYKDVTEEEQVFPLEPRIRRGAGKA</sequence>
<evidence type="ECO:0000313" key="3">
    <source>
        <dbReference type="EMBL" id="KAG4425380.1"/>
    </source>
</evidence>
<dbReference type="EMBL" id="JAFJYH010000011">
    <property type="protein sequence ID" value="KAG4425380.1"/>
    <property type="molecule type" value="Genomic_DNA"/>
</dbReference>
<dbReference type="AlphaFoldDB" id="A0A8H7WIC0"/>
<gene>
    <name evidence="3" type="ORF">IFR04_001530</name>
</gene>
<keyword evidence="4" id="KW-1185">Reference proteome</keyword>
<evidence type="ECO:0000259" key="2">
    <source>
        <dbReference type="Pfam" id="PF02668"/>
    </source>
</evidence>
<name>A0A8H7WIC0_9HELO</name>
<proteinExistence type="predicted"/>
<dbReference type="PANTHER" id="PTHR10696">
    <property type="entry name" value="GAMMA-BUTYROBETAINE HYDROXYLASE-RELATED"/>
    <property type="match status" value="1"/>
</dbReference>
<dbReference type="Pfam" id="PF02668">
    <property type="entry name" value="TauD"/>
    <property type="match status" value="1"/>
</dbReference>
<protein>
    <recommendedName>
        <fullName evidence="2">TauD/TfdA-like domain-containing protein</fullName>
    </recommendedName>
</protein>
<dbReference type="InterPro" id="IPR050411">
    <property type="entry name" value="AlphaKG_dependent_hydroxylases"/>
</dbReference>
<reference evidence="3" key="1">
    <citation type="submission" date="2021-02" db="EMBL/GenBank/DDBJ databases">
        <title>Genome sequence Cadophora malorum strain M34.</title>
        <authorList>
            <person name="Stefanovic E."/>
            <person name="Vu D."/>
            <person name="Scully C."/>
            <person name="Dijksterhuis J."/>
            <person name="Roader J."/>
            <person name="Houbraken J."/>
        </authorList>
    </citation>
    <scope>NUCLEOTIDE SEQUENCE</scope>
    <source>
        <strain evidence="3">M34</strain>
    </source>
</reference>
<evidence type="ECO:0000256" key="1">
    <source>
        <dbReference type="ARBA" id="ARBA00023002"/>
    </source>
</evidence>
<dbReference type="SUPFAM" id="SSF51197">
    <property type="entry name" value="Clavaminate synthase-like"/>
    <property type="match status" value="1"/>
</dbReference>
<dbReference type="GO" id="GO:0016491">
    <property type="term" value="F:oxidoreductase activity"/>
    <property type="evidence" value="ECO:0007669"/>
    <property type="project" value="UniProtKB-KW"/>
</dbReference>